<feature type="compositionally biased region" description="Basic and acidic residues" evidence="1">
    <location>
        <begin position="469"/>
        <end position="492"/>
    </location>
</feature>
<feature type="region of interest" description="Disordered" evidence="1">
    <location>
        <begin position="1"/>
        <end position="32"/>
    </location>
</feature>
<evidence type="ECO:0000313" key="2">
    <source>
        <dbReference type="EMBL" id="KAK8893760.1"/>
    </source>
</evidence>
<reference evidence="2 3" key="1">
    <citation type="submission" date="2024-04" db="EMBL/GenBank/DDBJ databases">
        <title>Tritrichomonas musculus Genome.</title>
        <authorList>
            <person name="Alves-Ferreira E."/>
            <person name="Grigg M."/>
            <person name="Lorenzi H."/>
            <person name="Galac M."/>
        </authorList>
    </citation>
    <scope>NUCLEOTIDE SEQUENCE [LARGE SCALE GENOMIC DNA]</scope>
    <source>
        <strain evidence="2 3">EAF2021</strain>
    </source>
</reference>
<evidence type="ECO:0000256" key="1">
    <source>
        <dbReference type="SAM" id="MobiDB-lite"/>
    </source>
</evidence>
<proteinExistence type="predicted"/>
<evidence type="ECO:0000313" key="3">
    <source>
        <dbReference type="Proteomes" id="UP001470230"/>
    </source>
</evidence>
<organism evidence="2 3">
    <name type="scientific">Tritrichomonas musculus</name>
    <dbReference type="NCBI Taxonomy" id="1915356"/>
    <lineage>
        <taxon>Eukaryota</taxon>
        <taxon>Metamonada</taxon>
        <taxon>Parabasalia</taxon>
        <taxon>Tritrichomonadida</taxon>
        <taxon>Tritrichomonadidae</taxon>
        <taxon>Tritrichomonas</taxon>
    </lineage>
</organism>
<protein>
    <submittedName>
        <fullName evidence="2">Uncharacterized protein</fullName>
    </submittedName>
</protein>
<name>A0ABR2KRK0_9EUKA</name>
<feature type="region of interest" description="Disordered" evidence="1">
    <location>
        <begin position="466"/>
        <end position="510"/>
    </location>
</feature>
<accession>A0ABR2KRK0</accession>
<feature type="region of interest" description="Disordered" evidence="1">
    <location>
        <begin position="197"/>
        <end position="222"/>
    </location>
</feature>
<feature type="region of interest" description="Disordered" evidence="1">
    <location>
        <begin position="244"/>
        <end position="270"/>
    </location>
</feature>
<feature type="compositionally biased region" description="Low complexity" evidence="1">
    <location>
        <begin position="197"/>
        <end position="209"/>
    </location>
</feature>
<dbReference type="EMBL" id="JAPFFF010000003">
    <property type="protein sequence ID" value="KAK8893760.1"/>
    <property type="molecule type" value="Genomic_DNA"/>
</dbReference>
<feature type="compositionally biased region" description="Polar residues" evidence="1">
    <location>
        <begin position="257"/>
        <end position="270"/>
    </location>
</feature>
<feature type="compositionally biased region" description="Basic and acidic residues" evidence="1">
    <location>
        <begin position="246"/>
        <end position="256"/>
    </location>
</feature>
<dbReference type="Proteomes" id="UP001470230">
    <property type="component" value="Unassembled WGS sequence"/>
</dbReference>
<keyword evidence="3" id="KW-1185">Reference proteome</keyword>
<feature type="region of interest" description="Disordered" evidence="1">
    <location>
        <begin position="120"/>
        <end position="153"/>
    </location>
</feature>
<sequence>MTSYRKSTGVTNYRQYQVPSSSRISNSNPDNKSLYLYNQSSIKYSANYQKKPNDERTPLNLTNYRANVISSNTGGEKMNPAFTPILSYQFAHRINYSKDYEKKDNPTYFSPQYIPTNSKIAKSPPATEQHLPSTSYQIPKISDNKKDSESYFRPTSYHQKYSSVMTNFQYKDDYKPTEYVTKSSTASSKLLKAIQDQNQSQIQNQNQNQPYDPTPKDQENPAFDYNASLFFAKQALLNGSNYKQYRPNDIEQKDSSQTDINQNFDLSKSPQSAYNPSQFNINGNDNNNSVTSYFSKSNNNDTNYKSNFSFNSNNNDLYNNKTNFSFNNTANNNFDYLKTTQNQLQIPNNNENEFDDDYLAKLKKSISTSVSENSNSKTNFDSYKYSNNDLDGFTNYHMDKNGNNNGNGNHSFDEEPITINIPKRKERIEPAAVQDGNDKSIDLQAKLAKFRQTISLVRKTEEDYGDLFPQDKSKTDNNDNKENDEAMLKDAPNDMLSEPSLIFADSQNQS</sequence>
<comment type="caution">
    <text evidence="2">The sequence shown here is derived from an EMBL/GenBank/DDBJ whole genome shotgun (WGS) entry which is preliminary data.</text>
</comment>
<gene>
    <name evidence="2" type="ORF">M9Y10_022189</name>
</gene>